<keyword evidence="7" id="KW-1185">Reference proteome</keyword>
<evidence type="ECO:0000256" key="3">
    <source>
        <dbReference type="ARBA" id="ARBA00022679"/>
    </source>
</evidence>
<comment type="caution">
    <text evidence="6">The sequence shown here is derived from an EMBL/GenBank/DDBJ whole genome shotgun (WGS) entry which is preliminary data.</text>
</comment>
<evidence type="ECO:0000313" key="6">
    <source>
        <dbReference type="EMBL" id="MFC3051293.1"/>
    </source>
</evidence>
<name>A0ABV7D2B2_9PROT</name>
<dbReference type="Pfam" id="PF00155">
    <property type="entry name" value="Aminotran_1_2"/>
    <property type="match status" value="1"/>
</dbReference>
<dbReference type="GO" id="GO:0010285">
    <property type="term" value="F:L,L-diaminopimelate aminotransferase activity"/>
    <property type="evidence" value="ECO:0007669"/>
    <property type="project" value="UniProtKB-EC"/>
</dbReference>
<dbReference type="InterPro" id="IPR015422">
    <property type="entry name" value="PyrdxlP-dep_Trfase_small"/>
</dbReference>
<organism evidence="6 7">
    <name type="scientific">Kordiimonas pumila</name>
    <dbReference type="NCBI Taxonomy" id="2161677"/>
    <lineage>
        <taxon>Bacteria</taxon>
        <taxon>Pseudomonadati</taxon>
        <taxon>Pseudomonadota</taxon>
        <taxon>Alphaproteobacteria</taxon>
        <taxon>Kordiimonadales</taxon>
        <taxon>Kordiimonadaceae</taxon>
        <taxon>Kordiimonas</taxon>
    </lineage>
</organism>
<dbReference type="EC" id="2.6.1.-" evidence="4"/>
<feature type="domain" description="Aminotransferase class I/classII large" evidence="5">
    <location>
        <begin position="33"/>
        <end position="386"/>
    </location>
</feature>
<dbReference type="Gene3D" id="3.90.1150.10">
    <property type="entry name" value="Aspartate Aminotransferase, domain 1"/>
    <property type="match status" value="1"/>
</dbReference>
<evidence type="ECO:0000259" key="5">
    <source>
        <dbReference type="Pfam" id="PF00155"/>
    </source>
</evidence>
<reference evidence="7" key="1">
    <citation type="journal article" date="2019" name="Int. J. Syst. Evol. Microbiol.">
        <title>The Global Catalogue of Microorganisms (GCM) 10K type strain sequencing project: providing services to taxonomists for standard genome sequencing and annotation.</title>
        <authorList>
            <consortium name="The Broad Institute Genomics Platform"/>
            <consortium name="The Broad Institute Genome Sequencing Center for Infectious Disease"/>
            <person name="Wu L."/>
            <person name="Ma J."/>
        </authorList>
    </citation>
    <scope>NUCLEOTIDE SEQUENCE [LARGE SCALE GENOMIC DNA]</scope>
    <source>
        <strain evidence="7">KCTC 62164</strain>
    </source>
</reference>
<keyword evidence="3 4" id="KW-0808">Transferase</keyword>
<dbReference type="CDD" id="cd00609">
    <property type="entry name" value="AAT_like"/>
    <property type="match status" value="1"/>
</dbReference>
<dbReference type="RefSeq" id="WP_194211708.1">
    <property type="nucleotide sequence ID" value="NZ_CP061205.1"/>
</dbReference>
<dbReference type="Gene3D" id="3.40.640.10">
    <property type="entry name" value="Type I PLP-dependent aspartate aminotransferase-like (Major domain)"/>
    <property type="match status" value="1"/>
</dbReference>
<dbReference type="InterPro" id="IPR015421">
    <property type="entry name" value="PyrdxlP-dep_Trfase_major"/>
</dbReference>
<sequence length="405" mass="44620">MTNNEFYRVRRLPPYLFAEINAMKAAARARGEDIIDFGMGNPDLPTPQHIVDKLKETVDNKTAHGYSVSRGIPGLRRAHAAYYKRRFGVDIDPETENIVTLGSKEGLANLAQAITAPGDVILSPNPSFPIHPYGFMIAGASVRHLPMGPGHNFMAELRHAVQHSVPMPSAVILCYPGNPTAEVVDLAFYEEVVAFCKEKGIWILSDLAYCEIYFDGNPPPSILQVPGAKEIAVEFTSLSKTYSMAGWRVGFGAGNKQLISALARVKSYLDYGAFTPIQVAATAALNGPQDCIEETRSIYRARRDTLISGLEAAGWKVPSPKATMFAWAPLPEAFMEMGSMAFAKLLMQHAKVAVSPGVGFGEYGEGYVRIGLVENEQRIRQAVRNIKRFMQDKDMHLAEWRKANK</sequence>
<dbReference type="InterPro" id="IPR015424">
    <property type="entry name" value="PyrdxlP-dep_Trfase"/>
</dbReference>
<dbReference type="PROSITE" id="PS00105">
    <property type="entry name" value="AA_TRANSFER_CLASS_1"/>
    <property type="match status" value="1"/>
</dbReference>
<proteinExistence type="inferred from homology"/>
<dbReference type="Proteomes" id="UP001595444">
    <property type="component" value="Unassembled WGS sequence"/>
</dbReference>
<gene>
    <name evidence="6" type="ORF">ACFOKA_05185</name>
</gene>
<comment type="similarity">
    <text evidence="4">Belongs to the class-I pyridoxal-phosphate-dependent aminotransferase family.</text>
</comment>
<evidence type="ECO:0000256" key="4">
    <source>
        <dbReference type="RuleBase" id="RU000481"/>
    </source>
</evidence>
<evidence type="ECO:0000313" key="7">
    <source>
        <dbReference type="Proteomes" id="UP001595444"/>
    </source>
</evidence>
<dbReference type="EMBL" id="JBHRSL010000002">
    <property type="protein sequence ID" value="MFC3051293.1"/>
    <property type="molecule type" value="Genomic_DNA"/>
</dbReference>
<dbReference type="PANTHER" id="PTHR42832">
    <property type="entry name" value="AMINO ACID AMINOTRANSFERASE"/>
    <property type="match status" value="1"/>
</dbReference>
<dbReference type="NCBIfam" id="NF006604">
    <property type="entry name" value="PRK09148.1"/>
    <property type="match status" value="1"/>
</dbReference>
<evidence type="ECO:0000256" key="1">
    <source>
        <dbReference type="ARBA" id="ARBA00001933"/>
    </source>
</evidence>
<dbReference type="PANTHER" id="PTHR42832:SF1">
    <property type="entry name" value="GLUTAMATE-PYRUVATE AMINOTRANSFERASE ALAC"/>
    <property type="match status" value="1"/>
</dbReference>
<evidence type="ECO:0000256" key="2">
    <source>
        <dbReference type="ARBA" id="ARBA00022576"/>
    </source>
</evidence>
<comment type="cofactor">
    <cofactor evidence="1 4">
        <name>pyridoxal 5'-phosphate</name>
        <dbReference type="ChEBI" id="CHEBI:597326"/>
    </cofactor>
</comment>
<dbReference type="InterPro" id="IPR004839">
    <property type="entry name" value="Aminotransferase_I/II_large"/>
</dbReference>
<dbReference type="SUPFAM" id="SSF53383">
    <property type="entry name" value="PLP-dependent transferases"/>
    <property type="match status" value="1"/>
</dbReference>
<dbReference type="InterPro" id="IPR004838">
    <property type="entry name" value="NHTrfase_class1_PyrdxlP-BS"/>
</dbReference>
<protein>
    <recommendedName>
        <fullName evidence="4">Aminotransferase</fullName>
        <ecNumber evidence="4">2.6.1.-</ecNumber>
    </recommendedName>
</protein>
<dbReference type="InterPro" id="IPR050881">
    <property type="entry name" value="LL-DAP_aminotransferase"/>
</dbReference>
<keyword evidence="2 4" id="KW-0032">Aminotransferase</keyword>
<accession>A0ABV7D2B2</accession>